<dbReference type="Proteomes" id="UP000250079">
    <property type="component" value="Chromosome"/>
</dbReference>
<gene>
    <name evidence="3" type="ORF">IMCC3135_16220</name>
</gene>
<feature type="transmembrane region" description="Helical" evidence="1">
    <location>
        <begin position="12"/>
        <end position="30"/>
    </location>
</feature>
<keyword evidence="1" id="KW-0812">Transmembrane</keyword>
<proteinExistence type="predicted"/>
<keyword evidence="1" id="KW-1133">Transmembrane helix</keyword>
<dbReference type="RefSeq" id="WP_088918538.1">
    <property type="nucleotide sequence ID" value="NZ_CP018632.1"/>
</dbReference>
<feature type="transmembrane region" description="Helical" evidence="1">
    <location>
        <begin position="42"/>
        <end position="64"/>
    </location>
</feature>
<dbReference type="EMBL" id="CP018632">
    <property type="protein sequence ID" value="ASJ73326.1"/>
    <property type="molecule type" value="Genomic_DNA"/>
</dbReference>
<keyword evidence="1" id="KW-0472">Membrane</keyword>
<protein>
    <recommendedName>
        <fullName evidence="2">DUF1468 domain-containing protein</fullName>
    </recommendedName>
</protein>
<dbReference type="KEGG" id="gai:IMCC3135_16220"/>
<name>A0A2Z2NPG0_9GAMM</name>
<reference evidence="3 4" key="1">
    <citation type="submission" date="2016-12" db="EMBL/GenBank/DDBJ databases">
        <authorList>
            <person name="Song W.-J."/>
            <person name="Kurnit D.M."/>
        </authorList>
    </citation>
    <scope>NUCLEOTIDE SEQUENCE [LARGE SCALE GENOMIC DNA]</scope>
    <source>
        <strain evidence="3 4">IMCC3135</strain>
    </source>
</reference>
<feature type="transmembrane region" description="Helical" evidence="1">
    <location>
        <begin position="115"/>
        <end position="133"/>
    </location>
</feature>
<keyword evidence="4" id="KW-1185">Reference proteome</keyword>
<evidence type="ECO:0000313" key="4">
    <source>
        <dbReference type="Proteomes" id="UP000250079"/>
    </source>
</evidence>
<evidence type="ECO:0000313" key="3">
    <source>
        <dbReference type="EMBL" id="ASJ73326.1"/>
    </source>
</evidence>
<dbReference type="InterPro" id="IPR009936">
    <property type="entry name" value="DUF1468"/>
</dbReference>
<evidence type="ECO:0000259" key="2">
    <source>
        <dbReference type="Pfam" id="PF07331"/>
    </source>
</evidence>
<dbReference type="AlphaFoldDB" id="A0A2Z2NPG0"/>
<feature type="domain" description="DUF1468" evidence="2">
    <location>
        <begin position="12"/>
        <end position="173"/>
    </location>
</feature>
<organism evidence="3 4">
    <name type="scientific">Granulosicoccus antarcticus IMCC3135</name>
    <dbReference type="NCBI Taxonomy" id="1192854"/>
    <lineage>
        <taxon>Bacteria</taxon>
        <taxon>Pseudomonadati</taxon>
        <taxon>Pseudomonadota</taxon>
        <taxon>Gammaproteobacteria</taxon>
        <taxon>Chromatiales</taxon>
        <taxon>Granulosicoccaceae</taxon>
        <taxon>Granulosicoccus</taxon>
    </lineage>
</organism>
<evidence type="ECO:0000256" key="1">
    <source>
        <dbReference type="SAM" id="Phobius"/>
    </source>
</evidence>
<dbReference type="Pfam" id="PF07331">
    <property type="entry name" value="TctB"/>
    <property type="match status" value="1"/>
</dbReference>
<feature type="transmembrane region" description="Helical" evidence="1">
    <location>
        <begin position="145"/>
        <end position="168"/>
    </location>
</feature>
<accession>A0A2Z2NPG0</accession>
<sequence length="173" mass="18468">MLVDSRTADRLTGMVLLMLGIAMLAGGYTMDRLEIRQIHPASIPGLVPMGLGLAMIICSVLLLVSTASTTDTSLPEDSAVSEDSEKTQPGSFKNLALTIVLCLAYAGGLLGKMPFAVATGIFIFMFSAVFSWPEKSVPVRARIKPLLLIALFAVVFAVGISTLFQYGFLVRLP</sequence>